<dbReference type="EMBL" id="BJWK01000020">
    <property type="protein sequence ID" value="GEM12277.1"/>
    <property type="molecule type" value="Genomic_DNA"/>
</dbReference>
<evidence type="ECO:0000313" key="4">
    <source>
        <dbReference type="Proteomes" id="UP000321518"/>
    </source>
</evidence>
<dbReference type="OrthoDB" id="10330131at2759"/>
<dbReference type="Proteomes" id="UP000321518">
    <property type="component" value="Unassembled WGS sequence"/>
</dbReference>
<feature type="signal peptide" evidence="2">
    <location>
        <begin position="1"/>
        <end position="25"/>
    </location>
</feature>
<proteinExistence type="predicted"/>
<feature type="chain" id="PRO_5021793843" evidence="2">
    <location>
        <begin position="26"/>
        <end position="196"/>
    </location>
</feature>
<dbReference type="AlphaFoldDB" id="A0A511KPI3"/>
<comment type="caution">
    <text evidence="3">The sequence shown here is derived from an EMBL/GenBank/DDBJ whole genome shotgun (WGS) entry which is preliminary data.</text>
</comment>
<keyword evidence="1" id="KW-1133">Transmembrane helix</keyword>
<evidence type="ECO:0000313" key="3">
    <source>
        <dbReference type="EMBL" id="GEM12277.1"/>
    </source>
</evidence>
<protein>
    <submittedName>
        <fullName evidence="3">Integral membrane protein</fullName>
    </submittedName>
</protein>
<evidence type="ECO:0000256" key="2">
    <source>
        <dbReference type="SAM" id="SignalP"/>
    </source>
</evidence>
<reference evidence="3 4" key="1">
    <citation type="submission" date="2019-07" db="EMBL/GenBank/DDBJ databases">
        <title>Rhodotorula toruloides NBRC10032 genome sequencing.</title>
        <authorList>
            <person name="Shida Y."/>
            <person name="Takaku H."/>
            <person name="Ogasawara W."/>
            <person name="Mori K."/>
        </authorList>
    </citation>
    <scope>NUCLEOTIDE SEQUENCE [LARGE SCALE GENOMIC DNA]</scope>
    <source>
        <strain evidence="3 4">NBRC10032</strain>
    </source>
</reference>
<evidence type="ECO:0000256" key="1">
    <source>
        <dbReference type="SAM" id="Phobius"/>
    </source>
</evidence>
<keyword evidence="1" id="KW-0812">Transmembrane</keyword>
<accession>A0A511KPI3</accession>
<organism evidence="3 4">
    <name type="scientific">Rhodotorula toruloides</name>
    <name type="common">Yeast</name>
    <name type="synonym">Rhodosporidium toruloides</name>
    <dbReference type="NCBI Taxonomy" id="5286"/>
    <lineage>
        <taxon>Eukaryota</taxon>
        <taxon>Fungi</taxon>
        <taxon>Dikarya</taxon>
        <taxon>Basidiomycota</taxon>
        <taxon>Pucciniomycotina</taxon>
        <taxon>Microbotryomycetes</taxon>
        <taxon>Sporidiobolales</taxon>
        <taxon>Sporidiobolaceae</taxon>
        <taxon>Rhodotorula</taxon>
    </lineage>
</organism>
<keyword evidence="2" id="KW-0732">Signal</keyword>
<sequence>MFGLSLLPLLSLPLALLLAPLAAHAQFSPDNTPVCCRTCYASTLTQYDQLKPGESGSLGAWCKDGEFTEAMKRCWDQTCSDPADAVKGRQQWDSACSYAASTSSVSDDVHSSFAAKVATDPGLAVMPLVTPSVAPSTSATSSATATALPQSDSVRLASTSSSSTSGAVKLVCTSLFALVGAVILAVVVFLEAGPSL</sequence>
<feature type="transmembrane region" description="Helical" evidence="1">
    <location>
        <begin position="167"/>
        <end position="190"/>
    </location>
</feature>
<name>A0A511KPI3_RHOTO</name>
<keyword evidence="1" id="KW-0472">Membrane</keyword>
<gene>
    <name evidence="3" type="ORF">Rt10032_c20g6294</name>
</gene>